<dbReference type="AlphaFoldDB" id="A0A543EGF3"/>
<evidence type="ECO:0000313" key="2">
    <source>
        <dbReference type="EMBL" id="TQM20637.1"/>
    </source>
</evidence>
<keyword evidence="1" id="KW-1133">Transmembrane helix</keyword>
<proteinExistence type="predicted"/>
<gene>
    <name evidence="2" type="ORF">FB551_0310</name>
</gene>
<comment type="caution">
    <text evidence="2">The sequence shown here is derived from an EMBL/GenBank/DDBJ whole genome shotgun (WGS) entry which is preliminary data.</text>
</comment>
<evidence type="ECO:0000256" key="1">
    <source>
        <dbReference type="SAM" id="Phobius"/>
    </source>
</evidence>
<dbReference type="Proteomes" id="UP000316437">
    <property type="component" value="Unassembled WGS sequence"/>
</dbReference>
<keyword evidence="1" id="KW-0472">Membrane</keyword>
<dbReference type="EMBL" id="VFPD01000001">
    <property type="protein sequence ID" value="TQM20637.1"/>
    <property type="molecule type" value="Genomic_DNA"/>
</dbReference>
<evidence type="ECO:0000313" key="3">
    <source>
        <dbReference type="Proteomes" id="UP000316437"/>
    </source>
</evidence>
<keyword evidence="1" id="KW-0812">Transmembrane</keyword>
<keyword evidence="3" id="KW-1185">Reference proteome</keyword>
<name>A0A543EGF3_9FLAO</name>
<protein>
    <submittedName>
        <fullName evidence="2">Uncharacterized protein</fullName>
    </submittedName>
</protein>
<accession>A0A543EGF3</accession>
<feature type="transmembrane region" description="Helical" evidence="1">
    <location>
        <begin position="16"/>
        <end position="43"/>
    </location>
</feature>
<feature type="transmembrane region" description="Helical" evidence="1">
    <location>
        <begin position="211"/>
        <end position="235"/>
    </location>
</feature>
<sequence length="236" mass="27257">MTEKFQAIESKINKPVTYFLMGIIWIAIILIIVVIGVIFGHIYNHFRQYLENDPGIFFTLIIALLLLIFCAIALIMALTYRKKQRIRKAVVDEKGVTFYNNQNTIIDTLLYEELQSTQSSSDDVFVLNTQTVKYGKTTLQIYQKDRTGKIIQAPVDLNLQLVIVSNQYELYRHFLKGIQHFRPDLKISLQTIEQYNLSSEPQKTEFGIFEYVMSAIFILAAAGLIYVFTLVIKILI</sequence>
<reference evidence="2 3" key="1">
    <citation type="submission" date="2019-06" db="EMBL/GenBank/DDBJ databases">
        <title>Sorghum-associated microbial communities from plants grown in Nebraska, USA.</title>
        <authorList>
            <person name="Schachtman D."/>
        </authorList>
    </citation>
    <scope>NUCLEOTIDE SEQUENCE [LARGE SCALE GENOMIC DNA]</scope>
    <source>
        <strain evidence="2 3">110</strain>
    </source>
</reference>
<dbReference type="RefSeq" id="WP_142014336.1">
    <property type="nucleotide sequence ID" value="NZ_VFPD01000001.1"/>
</dbReference>
<organism evidence="2 3">
    <name type="scientific">Chryseobacterium aquifrigidense</name>
    <dbReference type="NCBI Taxonomy" id="558021"/>
    <lineage>
        <taxon>Bacteria</taxon>
        <taxon>Pseudomonadati</taxon>
        <taxon>Bacteroidota</taxon>
        <taxon>Flavobacteriia</taxon>
        <taxon>Flavobacteriales</taxon>
        <taxon>Weeksellaceae</taxon>
        <taxon>Chryseobacterium group</taxon>
        <taxon>Chryseobacterium</taxon>
    </lineage>
</organism>
<feature type="transmembrane region" description="Helical" evidence="1">
    <location>
        <begin position="55"/>
        <end position="78"/>
    </location>
</feature>